<keyword evidence="2" id="KW-1185">Reference proteome</keyword>
<protein>
    <recommendedName>
        <fullName evidence="3">RNA-binding protein</fullName>
    </recommendedName>
</protein>
<dbReference type="Pfam" id="PF05258">
    <property type="entry name" value="DciA"/>
    <property type="match status" value="1"/>
</dbReference>
<accession>A0A1T2KWR6</accession>
<dbReference type="EMBL" id="MPRJ01000013">
    <property type="protein sequence ID" value="OOZ37297.1"/>
    <property type="molecule type" value="Genomic_DNA"/>
</dbReference>
<gene>
    <name evidence="1" type="ORF">BOW51_03235</name>
</gene>
<evidence type="ECO:0000313" key="2">
    <source>
        <dbReference type="Proteomes" id="UP000190896"/>
    </source>
</evidence>
<name>A0A1T2KWR6_9GAMM</name>
<reference evidence="1 2" key="1">
    <citation type="submission" date="2016-11" db="EMBL/GenBank/DDBJ databases">
        <title>Mixed transmission modes and dynamic genome evolution in an obligate animal-bacterial symbiosis.</title>
        <authorList>
            <person name="Russell S.L."/>
            <person name="Corbett-Detig R.B."/>
            <person name="Cavanaugh C.M."/>
        </authorList>
    </citation>
    <scope>NUCLEOTIDE SEQUENCE [LARGE SCALE GENOMIC DNA]</scope>
    <source>
        <strain evidence="1">Se-Cadez</strain>
    </source>
</reference>
<dbReference type="OrthoDB" id="7061986at2"/>
<dbReference type="AlphaFoldDB" id="A0A1T2KWR6"/>
<evidence type="ECO:0008006" key="3">
    <source>
        <dbReference type="Google" id="ProtNLM"/>
    </source>
</evidence>
<comment type="caution">
    <text evidence="1">The sequence shown here is derived from an EMBL/GenBank/DDBJ whole genome shotgun (WGS) entry which is preliminary data.</text>
</comment>
<sequence length="148" mass="16988">MAKKTRIISEFLRTDPKIRELLSKNRTQQQLLDKVRSLLPPPLDLHCLGLVHEEQRLLIYTDSSAWASRLRFFSKDLNTQLRQLGIGVEKITIRVMLGNNPKKTRRHTPRKLSRNNADLVRETAEAISDPDLSAALKRLSRHGGTDRS</sequence>
<dbReference type="RefSeq" id="WP_078486083.1">
    <property type="nucleotide sequence ID" value="NZ_MPRJ01000013.1"/>
</dbReference>
<evidence type="ECO:0000313" key="1">
    <source>
        <dbReference type="EMBL" id="OOZ37297.1"/>
    </source>
</evidence>
<dbReference type="InterPro" id="IPR007922">
    <property type="entry name" value="DciA-like"/>
</dbReference>
<dbReference type="Proteomes" id="UP000190896">
    <property type="component" value="Unassembled WGS sequence"/>
</dbReference>
<proteinExistence type="predicted"/>
<organism evidence="1 2">
    <name type="scientific">Solemya velesiana gill symbiont</name>
    <dbReference type="NCBI Taxonomy" id="1918948"/>
    <lineage>
        <taxon>Bacteria</taxon>
        <taxon>Pseudomonadati</taxon>
        <taxon>Pseudomonadota</taxon>
        <taxon>Gammaproteobacteria</taxon>
        <taxon>sulfur-oxidizing symbionts</taxon>
    </lineage>
</organism>